<reference evidence="5 6" key="1">
    <citation type="submission" date="2016-11" db="EMBL/GenBank/DDBJ databases">
        <authorList>
            <person name="Jaros S."/>
            <person name="Januszkiewicz K."/>
            <person name="Wedrychowicz H."/>
        </authorList>
    </citation>
    <scope>NUCLEOTIDE SEQUENCE [LARGE SCALE GENOMIC DNA]</scope>
    <source>
        <strain evidence="5 6">DSM 10068</strain>
    </source>
</reference>
<evidence type="ECO:0000259" key="4">
    <source>
        <dbReference type="PROSITE" id="PS51379"/>
    </source>
</evidence>
<evidence type="ECO:0000256" key="3">
    <source>
        <dbReference type="ARBA" id="ARBA00023014"/>
    </source>
</evidence>
<dbReference type="Proteomes" id="UP000183995">
    <property type="component" value="Unassembled WGS sequence"/>
</dbReference>
<name>A0A1M5XT25_9FIRM</name>
<evidence type="ECO:0000313" key="6">
    <source>
        <dbReference type="Proteomes" id="UP000183995"/>
    </source>
</evidence>
<evidence type="ECO:0000313" key="5">
    <source>
        <dbReference type="EMBL" id="SHI02926.1"/>
    </source>
</evidence>
<dbReference type="SUPFAM" id="SSF52218">
    <property type="entry name" value="Flavoproteins"/>
    <property type="match status" value="1"/>
</dbReference>
<protein>
    <submittedName>
        <fullName evidence="5">Ferredoxin</fullName>
    </submittedName>
</protein>
<dbReference type="GO" id="GO:0046872">
    <property type="term" value="F:metal ion binding"/>
    <property type="evidence" value="ECO:0007669"/>
    <property type="project" value="UniProtKB-KW"/>
</dbReference>
<dbReference type="InterPro" id="IPR017900">
    <property type="entry name" value="4Fe4S_Fe_S_CS"/>
</dbReference>
<keyword evidence="2" id="KW-0408">Iron</keyword>
<proteinExistence type="predicted"/>
<organism evidence="5 6">
    <name type="scientific">Sporobacter termitidis DSM 10068</name>
    <dbReference type="NCBI Taxonomy" id="1123282"/>
    <lineage>
        <taxon>Bacteria</taxon>
        <taxon>Bacillati</taxon>
        <taxon>Bacillota</taxon>
        <taxon>Clostridia</taxon>
        <taxon>Eubacteriales</taxon>
        <taxon>Oscillospiraceae</taxon>
        <taxon>Sporobacter</taxon>
    </lineage>
</organism>
<dbReference type="SUPFAM" id="SSF54862">
    <property type="entry name" value="4Fe-4S ferredoxins"/>
    <property type="match status" value="1"/>
</dbReference>
<dbReference type="PROSITE" id="PS00198">
    <property type="entry name" value="4FE4S_FER_1"/>
    <property type="match status" value="2"/>
</dbReference>
<dbReference type="AlphaFoldDB" id="A0A1M5XT25"/>
<dbReference type="Gene3D" id="3.40.50.360">
    <property type="match status" value="1"/>
</dbReference>
<dbReference type="InterPro" id="IPR017896">
    <property type="entry name" value="4Fe4S_Fe-S-bd"/>
</dbReference>
<keyword evidence="3" id="KW-0411">Iron-sulfur</keyword>
<gene>
    <name evidence="5" type="ORF">SAMN02745823_02015</name>
</gene>
<dbReference type="NCBIfam" id="NF038196">
    <property type="entry name" value="ferrodoxin_EFR1"/>
    <property type="match status" value="1"/>
</dbReference>
<evidence type="ECO:0000256" key="1">
    <source>
        <dbReference type="ARBA" id="ARBA00022723"/>
    </source>
</evidence>
<dbReference type="PROSITE" id="PS51379">
    <property type="entry name" value="4FE4S_FER_2"/>
    <property type="match status" value="1"/>
</dbReference>
<evidence type="ECO:0000256" key="2">
    <source>
        <dbReference type="ARBA" id="ARBA00023004"/>
    </source>
</evidence>
<dbReference type="RefSeq" id="WP_073078417.1">
    <property type="nucleotide sequence ID" value="NZ_FQXV01000006.1"/>
</dbReference>
<keyword evidence="6" id="KW-1185">Reference proteome</keyword>
<accession>A0A1M5XT25</accession>
<keyword evidence="1" id="KW-0479">Metal-binding</keyword>
<sequence>MKKAIIYVFTGTGNTRRAADFIAQALSGFQIDAAVWEARVPLNTAPDPNGFDCALFGYPIHAFNTPRFFLQFVKTLPSVRRLPAFIFRTSGEPFGANSASSRSLVRILRKKGFIPMLDRQLLMPYNIVFRYNDALAKQMYLHTRDMALVIAYRIAAGKKQALRYAPWAVLLTYLFRLQWLGAWINGPLIHADKGSCIGCGHCAAMCPLQNIRLTGGYPCFSHRCAMCMGCAFRCPKDAVRLGLLDGWRVNGEYPFEKLAADDGVPPTYIDENTAGYFRLFRPYYERTYREIAAVKTELAKAAPAAAGRRTEAPR</sequence>
<dbReference type="Gene3D" id="3.30.70.20">
    <property type="match status" value="1"/>
</dbReference>
<dbReference type="EMBL" id="FQXV01000006">
    <property type="protein sequence ID" value="SHI02926.1"/>
    <property type="molecule type" value="Genomic_DNA"/>
</dbReference>
<dbReference type="GO" id="GO:0051536">
    <property type="term" value="F:iron-sulfur cluster binding"/>
    <property type="evidence" value="ECO:0007669"/>
    <property type="project" value="UniProtKB-KW"/>
</dbReference>
<dbReference type="InterPro" id="IPR029039">
    <property type="entry name" value="Flavoprotein-like_sf"/>
</dbReference>
<dbReference type="STRING" id="1123282.SAMN02745823_02015"/>
<dbReference type="InterPro" id="IPR047964">
    <property type="entry name" value="EFR1-like"/>
</dbReference>
<feature type="domain" description="4Fe-4S ferredoxin-type" evidence="4">
    <location>
        <begin position="187"/>
        <end position="216"/>
    </location>
</feature>
<dbReference type="OrthoDB" id="9813995at2"/>